<evidence type="ECO:0008006" key="5">
    <source>
        <dbReference type="Google" id="ProtNLM"/>
    </source>
</evidence>
<dbReference type="AlphaFoldDB" id="A0A815YSV3"/>
<evidence type="ECO:0000313" key="3">
    <source>
        <dbReference type="EMBL" id="CAF3907714.1"/>
    </source>
</evidence>
<accession>A0A815YSV3</accession>
<evidence type="ECO:0000313" key="2">
    <source>
        <dbReference type="EMBL" id="CAF1626035.1"/>
    </source>
</evidence>
<evidence type="ECO:0000313" key="4">
    <source>
        <dbReference type="Proteomes" id="UP000663855"/>
    </source>
</evidence>
<sequence>MNYRISQLEIFPDELFLHLFSYIPPIDIYYAWHDLNCRISAIIRSIRISFDLIENSNENIRALDYFSKQIVFLRSSVSNEKLDFRNFPNLCSLIIDTKLTKEQLDSIQSSYLPHLKRLSFSKWSKDEEILNEIIFNRHSSNEQNTPWLKVYHLPGLPSYFYTNISQLSHIQTMIFDRVTPYDINLILHLQPTLCRLKVTVIRWMSENVLLTLSLNNKNFQHQSLIHLHATMNTCNKLDDLYLLLSYLPFLRSLYIACDNLTITDFEQLACAIMTHMPRLNSFNCSFKQTRIEPIEKLHRMSPLFRHMKLRRVEWGGGWHYHCITTENL</sequence>
<reference evidence="1" key="1">
    <citation type="submission" date="2021-02" db="EMBL/GenBank/DDBJ databases">
        <authorList>
            <person name="Nowell W R."/>
        </authorList>
    </citation>
    <scope>NUCLEOTIDE SEQUENCE</scope>
</reference>
<dbReference type="SUPFAM" id="SSF52047">
    <property type="entry name" value="RNI-like"/>
    <property type="match status" value="1"/>
</dbReference>
<dbReference type="Proteomes" id="UP000663855">
    <property type="component" value="Unassembled WGS sequence"/>
</dbReference>
<organism evidence="1 4">
    <name type="scientific">Rotaria magnacalcarata</name>
    <dbReference type="NCBI Taxonomy" id="392030"/>
    <lineage>
        <taxon>Eukaryota</taxon>
        <taxon>Metazoa</taxon>
        <taxon>Spiralia</taxon>
        <taxon>Gnathifera</taxon>
        <taxon>Rotifera</taxon>
        <taxon>Eurotatoria</taxon>
        <taxon>Bdelloidea</taxon>
        <taxon>Philodinida</taxon>
        <taxon>Philodinidae</taxon>
        <taxon>Rotaria</taxon>
    </lineage>
</organism>
<evidence type="ECO:0000313" key="1">
    <source>
        <dbReference type="EMBL" id="CAF1573817.1"/>
    </source>
</evidence>
<name>A0A815YSV3_9BILA</name>
<dbReference type="EMBL" id="CAJNOV010015493">
    <property type="protein sequence ID" value="CAF1573817.1"/>
    <property type="molecule type" value="Genomic_DNA"/>
</dbReference>
<dbReference type="EMBL" id="CAJOBH010002461">
    <property type="protein sequence ID" value="CAF3907714.1"/>
    <property type="molecule type" value="Genomic_DNA"/>
</dbReference>
<comment type="caution">
    <text evidence="1">The sequence shown here is derived from an EMBL/GenBank/DDBJ whole genome shotgun (WGS) entry which is preliminary data.</text>
</comment>
<dbReference type="Proteomes" id="UP000663834">
    <property type="component" value="Unassembled WGS sequence"/>
</dbReference>
<gene>
    <name evidence="3" type="ORF">BYL167_LOCUS8812</name>
    <name evidence="1" type="ORF">CJN711_LOCUS32209</name>
    <name evidence="2" type="ORF">KQP761_LOCUS25372</name>
</gene>
<protein>
    <recommendedName>
        <fullName evidence="5">F-box domain-containing protein</fullName>
    </recommendedName>
</protein>
<dbReference type="EMBL" id="CAJNOW010013877">
    <property type="protein sequence ID" value="CAF1626035.1"/>
    <property type="molecule type" value="Genomic_DNA"/>
</dbReference>
<dbReference type="Proteomes" id="UP000681967">
    <property type="component" value="Unassembled WGS sequence"/>
</dbReference>
<proteinExistence type="predicted"/>
<dbReference type="OrthoDB" id="10019384at2759"/>